<dbReference type="GO" id="GO:0005524">
    <property type="term" value="F:ATP binding"/>
    <property type="evidence" value="ECO:0007669"/>
    <property type="project" value="InterPro"/>
</dbReference>
<comment type="caution">
    <text evidence="2">The sequence shown here is derived from an EMBL/GenBank/DDBJ whole genome shotgun (WGS) entry which is preliminary data.</text>
</comment>
<feature type="domain" description="AAA+ ATPase" evidence="1">
    <location>
        <begin position="182"/>
        <end position="308"/>
    </location>
</feature>
<dbReference type="AlphaFoldDB" id="A0A1V4IQV1"/>
<accession>A0A1V4IQV1</accession>
<dbReference type="EMBL" id="MZGV01000016">
    <property type="protein sequence ID" value="OPJ62283.1"/>
    <property type="molecule type" value="Genomic_DNA"/>
</dbReference>
<proteinExistence type="predicted"/>
<dbReference type="Pfam" id="PF01695">
    <property type="entry name" value="IstB_IS21"/>
    <property type="match status" value="1"/>
</dbReference>
<protein>
    <submittedName>
        <fullName evidence="2">DNA replication protein DnaC</fullName>
    </submittedName>
</protein>
<dbReference type="InterPro" id="IPR002611">
    <property type="entry name" value="IstB_ATP-bd"/>
</dbReference>
<gene>
    <name evidence="2" type="primary">dnaC_1</name>
    <name evidence="2" type="ORF">CLORY_18980</name>
</gene>
<evidence type="ECO:0000313" key="3">
    <source>
        <dbReference type="Proteomes" id="UP000190080"/>
    </source>
</evidence>
<name>A0A1V4IQV1_9CLOT</name>
<evidence type="ECO:0000313" key="2">
    <source>
        <dbReference type="EMBL" id="OPJ62283.1"/>
    </source>
</evidence>
<evidence type="ECO:0000259" key="1">
    <source>
        <dbReference type="SMART" id="SM00382"/>
    </source>
</evidence>
<dbReference type="RefSeq" id="WP_079423640.1">
    <property type="nucleotide sequence ID" value="NZ_MZGV01000016.1"/>
</dbReference>
<dbReference type="PANTHER" id="PTHR30050:SF4">
    <property type="entry name" value="ATP-BINDING PROTEIN RV3427C IN INSERTION SEQUENCE-RELATED"/>
    <property type="match status" value="1"/>
</dbReference>
<dbReference type="InterPro" id="IPR003593">
    <property type="entry name" value="AAA+_ATPase"/>
</dbReference>
<dbReference type="SMART" id="SM00382">
    <property type="entry name" value="AAA"/>
    <property type="match status" value="1"/>
</dbReference>
<keyword evidence="3" id="KW-1185">Reference proteome</keyword>
<dbReference type="OrthoDB" id="9776217at2"/>
<reference evidence="2 3" key="1">
    <citation type="submission" date="2017-03" db="EMBL/GenBank/DDBJ databases">
        <title>Genome sequence of Clostridium oryzae DSM 28571.</title>
        <authorList>
            <person name="Poehlein A."/>
            <person name="Daniel R."/>
        </authorList>
    </citation>
    <scope>NUCLEOTIDE SEQUENCE [LARGE SCALE GENOMIC DNA]</scope>
    <source>
        <strain evidence="2 3">DSM 28571</strain>
    </source>
</reference>
<dbReference type="PANTHER" id="PTHR30050">
    <property type="entry name" value="CHROMOSOMAL REPLICATION INITIATOR PROTEIN DNAA"/>
    <property type="match status" value="1"/>
</dbReference>
<dbReference type="NCBIfam" id="NF005304">
    <property type="entry name" value="PRK06835.1"/>
    <property type="match status" value="1"/>
</dbReference>
<dbReference type="GO" id="GO:0006260">
    <property type="term" value="P:DNA replication"/>
    <property type="evidence" value="ECO:0007669"/>
    <property type="project" value="TreeGrafter"/>
</dbReference>
<dbReference type="STRING" id="1450648.CLORY_18980"/>
<dbReference type="CDD" id="cd00009">
    <property type="entry name" value="AAA"/>
    <property type="match status" value="1"/>
</dbReference>
<sequence>MINSYHESIMRIYENIRNDEKTALEKRKEEIQQKVPEVIAIDNNIRKLCLELAISSMKQVENRDELLKQLRNKITDMRVKKSELLVANGYTQDYLNLRYKCPACKDTGYIGSSKCSCYRQKLVKLYYKNSELSEMLMDNNFDNFNIEFYSTRRAGEEPESPRRNMEKIVSKSINFIKNFSSSSENLLFYGSSGTGKTFLSHCIAKDLLDKGFFVVYRTAEELMQNLRSIRFENNDAIQDLLVSCDLLIIDDLGTEQISEFSKTELFNILNKRLLKKSKILVSTNYSLKELLSIYSERITSRLFGNFSLCKFYGDDIRVTKNMHSIKP</sequence>
<dbReference type="Gene3D" id="3.40.50.300">
    <property type="entry name" value="P-loop containing nucleotide triphosphate hydrolases"/>
    <property type="match status" value="1"/>
</dbReference>
<dbReference type="SUPFAM" id="SSF52540">
    <property type="entry name" value="P-loop containing nucleoside triphosphate hydrolases"/>
    <property type="match status" value="1"/>
</dbReference>
<organism evidence="2 3">
    <name type="scientific">Clostridium oryzae</name>
    <dbReference type="NCBI Taxonomy" id="1450648"/>
    <lineage>
        <taxon>Bacteria</taxon>
        <taxon>Bacillati</taxon>
        <taxon>Bacillota</taxon>
        <taxon>Clostridia</taxon>
        <taxon>Eubacteriales</taxon>
        <taxon>Clostridiaceae</taxon>
        <taxon>Clostridium</taxon>
    </lineage>
</organism>
<dbReference type="Proteomes" id="UP000190080">
    <property type="component" value="Unassembled WGS sequence"/>
</dbReference>
<dbReference type="InterPro" id="IPR027417">
    <property type="entry name" value="P-loop_NTPase"/>
</dbReference>